<organism evidence="3">
    <name type="scientific">marine sediment metagenome</name>
    <dbReference type="NCBI Taxonomy" id="412755"/>
    <lineage>
        <taxon>unclassified sequences</taxon>
        <taxon>metagenomes</taxon>
        <taxon>ecological metagenomes</taxon>
    </lineage>
</organism>
<dbReference type="PROSITE" id="PS50297">
    <property type="entry name" value="ANK_REP_REGION"/>
    <property type="match status" value="1"/>
</dbReference>
<accession>A0A0F9JLE0</accession>
<keyword evidence="1" id="KW-0677">Repeat</keyword>
<dbReference type="PROSITE" id="PS50088">
    <property type="entry name" value="ANK_REPEAT"/>
    <property type="match status" value="1"/>
</dbReference>
<dbReference type="Pfam" id="PF12796">
    <property type="entry name" value="Ank_2"/>
    <property type="match status" value="2"/>
</dbReference>
<dbReference type="SUPFAM" id="SSF48403">
    <property type="entry name" value="Ankyrin repeat"/>
    <property type="match status" value="1"/>
</dbReference>
<proteinExistence type="predicted"/>
<dbReference type="Gene3D" id="1.25.40.20">
    <property type="entry name" value="Ankyrin repeat-containing domain"/>
    <property type="match status" value="2"/>
</dbReference>
<dbReference type="EMBL" id="LAZR01009816">
    <property type="protein sequence ID" value="KKM70448.1"/>
    <property type="molecule type" value="Genomic_DNA"/>
</dbReference>
<protein>
    <submittedName>
        <fullName evidence="3">Uncharacterized protein</fullName>
    </submittedName>
</protein>
<sequence length="210" mass="23414">MATSPIPPSSFSPYYKEVEDLNRFLLTAVKLNLLDSVNSAITRGADISCLDNEGKTALHIAAENENIEIIKTLLTKGKANPLTMCSEKHLTPFQSAILNGKLKAAKAIYEHCGENKDIIKNYTTKDDHLSPLMLACQTKNLEAVQFLLDIKVKVDFQNLQGDTALILASDIISEDDEMDIIDLLLKNRAKINDKNKKDFSNLGFPFINFR</sequence>
<keyword evidence="2" id="KW-0040">ANK repeat</keyword>
<evidence type="ECO:0000256" key="2">
    <source>
        <dbReference type="ARBA" id="ARBA00023043"/>
    </source>
</evidence>
<dbReference type="InterPro" id="IPR002110">
    <property type="entry name" value="Ankyrin_rpt"/>
</dbReference>
<dbReference type="SMART" id="SM00248">
    <property type="entry name" value="ANK"/>
    <property type="match status" value="5"/>
</dbReference>
<dbReference type="PANTHER" id="PTHR24123">
    <property type="entry name" value="ANKYRIN REPEAT-CONTAINING"/>
    <property type="match status" value="1"/>
</dbReference>
<evidence type="ECO:0000256" key="1">
    <source>
        <dbReference type="ARBA" id="ARBA00022737"/>
    </source>
</evidence>
<dbReference type="AlphaFoldDB" id="A0A0F9JLE0"/>
<dbReference type="InterPro" id="IPR036770">
    <property type="entry name" value="Ankyrin_rpt-contain_sf"/>
</dbReference>
<name>A0A0F9JLE0_9ZZZZ</name>
<dbReference type="PRINTS" id="PR01415">
    <property type="entry name" value="ANKYRIN"/>
</dbReference>
<gene>
    <name evidence="3" type="ORF">LCGC14_1440650</name>
</gene>
<evidence type="ECO:0000313" key="3">
    <source>
        <dbReference type="EMBL" id="KKM70448.1"/>
    </source>
</evidence>
<dbReference type="PANTHER" id="PTHR24123:SF33">
    <property type="entry name" value="PROTEIN HOS4"/>
    <property type="match status" value="1"/>
</dbReference>
<reference evidence="3" key="1">
    <citation type="journal article" date="2015" name="Nature">
        <title>Complex archaea that bridge the gap between prokaryotes and eukaryotes.</title>
        <authorList>
            <person name="Spang A."/>
            <person name="Saw J.H."/>
            <person name="Jorgensen S.L."/>
            <person name="Zaremba-Niedzwiedzka K."/>
            <person name="Martijn J."/>
            <person name="Lind A.E."/>
            <person name="van Eijk R."/>
            <person name="Schleper C."/>
            <person name="Guy L."/>
            <person name="Ettema T.J."/>
        </authorList>
    </citation>
    <scope>NUCLEOTIDE SEQUENCE</scope>
</reference>
<comment type="caution">
    <text evidence="3">The sequence shown here is derived from an EMBL/GenBank/DDBJ whole genome shotgun (WGS) entry which is preliminary data.</text>
</comment>
<dbReference type="InterPro" id="IPR051165">
    <property type="entry name" value="Multifunctional_ANK_Repeat"/>
</dbReference>